<dbReference type="RefSeq" id="WP_039398697.1">
    <property type="nucleotide sequence ID" value="NZ_JTDK01000008.1"/>
</dbReference>
<gene>
    <name evidence="2" type="ORF">LK09_09560</name>
</gene>
<feature type="transmembrane region" description="Helical" evidence="1">
    <location>
        <begin position="700"/>
        <end position="719"/>
    </location>
</feature>
<feature type="transmembrane region" description="Helical" evidence="1">
    <location>
        <begin position="760"/>
        <end position="781"/>
    </location>
</feature>
<feature type="transmembrane region" description="Helical" evidence="1">
    <location>
        <begin position="443"/>
        <end position="461"/>
    </location>
</feature>
<protein>
    <submittedName>
        <fullName evidence="2">Uncharacterized protein</fullName>
    </submittedName>
</protein>
<dbReference type="Proteomes" id="UP000031030">
    <property type="component" value="Unassembled WGS sequence"/>
</dbReference>
<keyword evidence="1" id="KW-0812">Transmembrane</keyword>
<dbReference type="EMBL" id="JTDK01000008">
    <property type="protein sequence ID" value="KHK97749.1"/>
    <property type="molecule type" value="Genomic_DNA"/>
</dbReference>
<feature type="transmembrane region" description="Helical" evidence="1">
    <location>
        <begin position="536"/>
        <end position="552"/>
    </location>
</feature>
<dbReference type="AlphaFoldDB" id="A0A0B2A2Q9"/>
<evidence type="ECO:0000313" key="2">
    <source>
        <dbReference type="EMBL" id="KHK97749.1"/>
    </source>
</evidence>
<feature type="transmembrane region" description="Helical" evidence="1">
    <location>
        <begin position="385"/>
        <end position="407"/>
    </location>
</feature>
<feature type="transmembrane region" description="Helical" evidence="1">
    <location>
        <begin position="414"/>
        <end position="437"/>
    </location>
</feature>
<feature type="transmembrane region" description="Helical" evidence="1">
    <location>
        <begin position="473"/>
        <end position="493"/>
    </location>
</feature>
<feature type="transmembrane region" description="Helical" evidence="1">
    <location>
        <begin position="661"/>
        <end position="680"/>
    </location>
</feature>
<reference evidence="2 3" key="1">
    <citation type="submission" date="2014-11" db="EMBL/GenBank/DDBJ databases">
        <title>Genome sequence of Microbacterium mangrovi MUSC 115(T).</title>
        <authorList>
            <person name="Lee L.-H."/>
        </authorList>
    </citation>
    <scope>NUCLEOTIDE SEQUENCE [LARGE SCALE GENOMIC DNA]</scope>
    <source>
        <strain evidence="2 3">MUSC 115</strain>
    </source>
</reference>
<dbReference type="STRING" id="1348253.LK09_09560"/>
<comment type="caution">
    <text evidence="2">The sequence shown here is derived from an EMBL/GenBank/DDBJ whole genome shotgun (WGS) entry which is preliminary data.</text>
</comment>
<keyword evidence="1" id="KW-1133">Transmembrane helix</keyword>
<dbReference type="OrthoDB" id="5126553at2"/>
<accession>A0A0B2A2Q9</accession>
<feature type="transmembrane region" description="Helical" evidence="1">
    <location>
        <begin position="731"/>
        <end position="748"/>
    </location>
</feature>
<keyword evidence="3" id="KW-1185">Reference proteome</keyword>
<name>A0A0B2A2Q9_9MICO</name>
<proteinExistence type="predicted"/>
<feature type="transmembrane region" description="Helical" evidence="1">
    <location>
        <begin position="347"/>
        <end position="373"/>
    </location>
</feature>
<sequence>MTKKKDAPAPVHVGRRVTAILFLLALAVGASFVITSSLAELQSGTALQRPRHSELESSIADSADGTLAVDAHVGGRVVATYILTLPRTDPLVGLVENGSFAAAGIPPEEIFGTVDVNASGQYVPTSWGPVTTSVGPDSGLAQISANLTTPKSSLSTPTRLTFSLPRNSTLSLHTSDWSISAVSPVHGVAVQTKSSLTVEQAADSGGDLLEVTLASAARPPTSASDYSFGAQLGSFGIWLIRSVLVILPWSAFWLALRRWRGRGAWPAQRPRPIEWDRSGRIIVALALFLLVEGISWIDSAVYWATVPLQPAIGFWAGSPIAAATALLVVIAWGLWVPQSDDAPSVRWLPGLIAALIVLSAIAVVGGISLLYPLEPATDDVGRLGGARWVFGITAVVWAAVCIGLLTVFRARYRVWGGIASGASGLIAGAAQIGGTFPQVAEKILVAFIGAALLSLLTRYVVRAVDPGGPGWRAAAIAGAVGAAALLALLPRNFQDLGGAAFDAVTLGYILETVTGIALTVLITAGAISAGRAPRPWVWFAGAIIGGVVFLRWQALPAGVPLALLVGVPLFLWIAYRRWTWDGTLTGDPASIARDSSNFVDTASRRRLTRDYANAVRRKVASADATVDEAPPGGSGLLPSQLRAKRELGLGWGGTADAWQRAWQGTLVGLIVAFPLALPYFTSTLDQLSRNDGVRMLSGLIDIVFVFRFPLYGFAFGLLFPMLRGAGGMEKAVRLLIVLAITESVFILIPFNDSGSMRSALLLRLVQLLAVFISLGVWFDLRSLRTAGRGLDQLGDLYNVNRLTLWSSGAALTVLTAVLTSMLAPVATTLLHDLLPPKPPPATSVPVDGN</sequence>
<keyword evidence="1" id="KW-0472">Membrane</keyword>
<organism evidence="2 3">
    <name type="scientific">Microbacterium mangrovi</name>
    <dbReference type="NCBI Taxonomy" id="1348253"/>
    <lineage>
        <taxon>Bacteria</taxon>
        <taxon>Bacillati</taxon>
        <taxon>Actinomycetota</taxon>
        <taxon>Actinomycetes</taxon>
        <taxon>Micrococcales</taxon>
        <taxon>Microbacteriaceae</taxon>
        <taxon>Microbacterium</taxon>
    </lineage>
</organism>
<evidence type="ECO:0000256" key="1">
    <source>
        <dbReference type="SAM" id="Phobius"/>
    </source>
</evidence>
<evidence type="ECO:0000313" key="3">
    <source>
        <dbReference type="Proteomes" id="UP000031030"/>
    </source>
</evidence>
<feature type="transmembrane region" description="Helical" evidence="1">
    <location>
        <begin position="558"/>
        <end position="575"/>
    </location>
</feature>
<feature type="transmembrane region" description="Helical" evidence="1">
    <location>
        <begin position="277"/>
        <end position="297"/>
    </location>
</feature>
<feature type="transmembrane region" description="Helical" evidence="1">
    <location>
        <begin position="505"/>
        <end position="529"/>
    </location>
</feature>
<feature type="transmembrane region" description="Helical" evidence="1">
    <location>
        <begin position="312"/>
        <end position="335"/>
    </location>
</feature>
<feature type="transmembrane region" description="Helical" evidence="1">
    <location>
        <begin position="802"/>
        <end position="826"/>
    </location>
</feature>
<feature type="transmembrane region" description="Helical" evidence="1">
    <location>
        <begin position="235"/>
        <end position="256"/>
    </location>
</feature>